<reference evidence="1" key="1">
    <citation type="submission" date="2018-06" db="EMBL/GenBank/DDBJ databases">
        <authorList>
            <person name="Zhirakovskaya E."/>
        </authorList>
    </citation>
    <scope>NUCLEOTIDE SEQUENCE</scope>
</reference>
<accession>A0A3B0VV50</accession>
<dbReference type="AlphaFoldDB" id="A0A3B0VV50"/>
<protein>
    <submittedName>
        <fullName evidence="1">Uncharacterized protein</fullName>
    </submittedName>
</protein>
<name>A0A3B0VV50_9ZZZZ</name>
<gene>
    <name evidence="1" type="ORF">MNBD_CHLOROFLEXI01-2555</name>
</gene>
<proteinExistence type="predicted"/>
<sequence>MQVSIKKSHFVLIFSAFFVLAIIAAFIVTQQVSANNHLVRINELMAGMNGDSKVQYIVLEAANDSEKAWGPQAGDPVGSPGRAMLVFYSAIGTETGRFVFPNDPADNDNTVLIATAEFAALPGAPTPDFIMPADVIPIAGKVTFQNNPDNINSTSVNVALSYGGADYSGSTDGATDGVHPASLPILNTASLQRVSGAAAVLPNPATCGETSQAQQALQPF</sequence>
<evidence type="ECO:0000313" key="1">
    <source>
        <dbReference type="EMBL" id="VAW42962.1"/>
    </source>
</evidence>
<organism evidence="1">
    <name type="scientific">hydrothermal vent metagenome</name>
    <dbReference type="NCBI Taxonomy" id="652676"/>
    <lineage>
        <taxon>unclassified sequences</taxon>
        <taxon>metagenomes</taxon>
        <taxon>ecological metagenomes</taxon>
    </lineage>
</organism>
<dbReference type="EMBL" id="UOEU01000991">
    <property type="protein sequence ID" value="VAW42962.1"/>
    <property type="molecule type" value="Genomic_DNA"/>
</dbReference>